<dbReference type="PATRIC" id="fig|1183438.3.peg.3074"/>
<dbReference type="Pfam" id="PF08803">
    <property type="entry name" value="ydhR"/>
    <property type="match status" value="1"/>
</dbReference>
<keyword evidence="2" id="KW-1185">Reference proteome</keyword>
<reference evidence="1 2" key="1">
    <citation type="journal article" date="2013" name="PLoS ONE">
        <title>Cultivation and Complete Genome Sequencing of Gloeobacter kilaueensis sp. nov., from a Lava Cave in Kilauea Caldera, Hawai'i.</title>
        <authorList>
            <person name="Saw J.H."/>
            <person name="Schatz M."/>
            <person name="Brown M.V."/>
            <person name="Kunkel D.D."/>
            <person name="Foster J.S."/>
            <person name="Shick H."/>
            <person name="Christensen S."/>
            <person name="Hou S."/>
            <person name="Wan X."/>
            <person name="Donachie S.P."/>
        </authorList>
    </citation>
    <scope>NUCLEOTIDE SEQUENCE [LARGE SCALE GENOMIC DNA]</scope>
    <source>
        <strain evidence="2">JS</strain>
    </source>
</reference>
<dbReference type="KEGG" id="glj:GKIL_3123"/>
<protein>
    <recommendedName>
        <fullName evidence="3">Monooxygenase</fullName>
    </recommendedName>
</protein>
<evidence type="ECO:0000313" key="1">
    <source>
        <dbReference type="EMBL" id="AGY59369.1"/>
    </source>
</evidence>
<dbReference type="HOGENOM" id="CLU_2083068_0_0_3"/>
<dbReference type="EMBL" id="CP003587">
    <property type="protein sequence ID" value="AGY59369.1"/>
    <property type="molecule type" value="Genomic_DNA"/>
</dbReference>
<evidence type="ECO:0008006" key="3">
    <source>
        <dbReference type="Google" id="ProtNLM"/>
    </source>
</evidence>
<name>U5QP74_GLOK1</name>
<gene>
    <name evidence="1" type="ORF">GKIL_3123</name>
</gene>
<dbReference type="InterPro" id="IPR011008">
    <property type="entry name" value="Dimeric_a/b-barrel"/>
</dbReference>
<dbReference type="SUPFAM" id="SSF54909">
    <property type="entry name" value="Dimeric alpha+beta barrel"/>
    <property type="match status" value="1"/>
</dbReference>
<sequence length="104" mass="11926">MSPNKVFLYTELQASKPFSEVNWQLLNPEMKKEKGLLKKTWLSGIHSNSVGGFYEFDSLENARAFADGFFAREARQLGVSFTTKIFDGEVVEEASRDMRSPYYD</sequence>
<dbReference type="InterPro" id="IPR014910">
    <property type="entry name" value="YdhR"/>
</dbReference>
<dbReference type="RefSeq" id="WP_023174627.1">
    <property type="nucleotide sequence ID" value="NC_022600.1"/>
</dbReference>
<dbReference type="Proteomes" id="UP000017396">
    <property type="component" value="Chromosome"/>
</dbReference>
<evidence type="ECO:0000313" key="2">
    <source>
        <dbReference type="Proteomes" id="UP000017396"/>
    </source>
</evidence>
<organism evidence="1 2">
    <name type="scientific">Gloeobacter kilaueensis (strain ATCC BAA-2537 / CCAP 1431/1 / ULC 316 / JS1)</name>
    <dbReference type="NCBI Taxonomy" id="1183438"/>
    <lineage>
        <taxon>Bacteria</taxon>
        <taxon>Bacillati</taxon>
        <taxon>Cyanobacteriota</taxon>
        <taxon>Cyanophyceae</taxon>
        <taxon>Gloeobacterales</taxon>
        <taxon>Gloeobacteraceae</taxon>
        <taxon>Gloeobacter</taxon>
    </lineage>
</organism>
<accession>U5QP74</accession>
<dbReference type="eggNOG" id="ENOG5031QR6">
    <property type="taxonomic scope" value="Bacteria"/>
</dbReference>
<dbReference type="Gene3D" id="3.30.70.100">
    <property type="match status" value="1"/>
</dbReference>
<dbReference type="AlphaFoldDB" id="U5QP74"/>
<proteinExistence type="predicted"/>
<dbReference type="OrthoDB" id="1440627at2"/>